<sequence length="158" mass="17990">MKQWIIAILMIGLSGCSVHPDQGPEMTLKPQTTQWQFNQPLSAQAWQSITGELSKSLALLRVYPIVIEGSKAFSARSKAIQSWLIRHGTQKSHIKLVTTSNRGVRVSMIQYHVKAQRCEGPQILYRWGENQHRDLCAVTLLRWQSMVYPQHMLKAGSH</sequence>
<organism evidence="1 2">
    <name type="scientific">Celerinatantimonas diazotrophica</name>
    <dbReference type="NCBI Taxonomy" id="412034"/>
    <lineage>
        <taxon>Bacteria</taxon>
        <taxon>Pseudomonadati</taxon>
        <taxon>Pseudomonadota</taxon>
        <taxon>Gammaproteobacteria</taxon>
        <taxon>Celerinatantimonadaceae</taxon>
        <taxon>Celerinatantimonas</taxon>
    </lineage>
</organism>
<gene>
    <name evidence="1" type="ORF">EV690_0135</name>
</gene>
<dbReference type="AlphaFoldDB" id="A0A4R1KIE7"/>
<keyword evidence="2" id="KW-1185">Reference proteome</keyword>
<reference evidence="1 2" key="1">
    <citation type="submission" date="2019-03" db="EMBL/GenBank/DDBJ databases">
        <title>Genomic Encyclopedia of Type Strains, Phase IV (KMG-IV): sequencing the most valuable type-strain genomes for metagenomic binning, comparative biology and taxonomic classification.</title>
        <authorList>
            <person name="Goeker M."/>
        </authorList>
    </citation>
    <scope>NUCLEOTIDE SEQUENCE [LARGE SCALE GENOMIC DNA]</scope>
    <source>
        <strain evidence="1 2">DSM 18577</strain>
    </source>
</reference>
<dbReference type="Proteomes" id="UP000295565">
    <property type="component" value="Unassembled WGS sequence"/>
</dbReference>
<comment type="caution">
    <text evidence="1">The sequence shown here is derived from an EMBL/GenBank/DDBJ whole genome shotgun (WGS) entry which is preliminary data.</text>
</comment>
<dbReference type="RefSeq" id="WP_131911003.1">
    <property type="nucleotide sequence ID" value="NZ_OU594967.1"/>
</dbReference>
<evidence type="ECO:0000313" key="2">
    <source>
        <dbReference type="Proteomes" id="UP000295565"/>
    </source>
</evidence>
<proteinExistence type="predicted"/>
<protein>
    <submittedName>
        <fullName evidence="1">Uncharacterized protein</fullName>
    </submittedName>
</protein>
<dbReference type="EMBL" id="SMGD01000001">
    <property type="protein sequence ID" value="TCK64010.1"/>
    <property type="molecule type" value="Genomic_DNA"/>
</dbReference>
<evidence type="ECO:0000313" key="1">
    <source>
        <dbReference type="EMBL" id="TCK64010.1"/>
    </source>
</evidence>
<name>A0A4R1KIE7_9GAMM</name>
<accession>A0A4R1KIE7</accession>
<dbReference type="PROSITE" id="PS51257">
    <property type="entry name" value="PROKAR_LIPOPROTEIN"/>
    <property type="match status" value="1"/>
</dbReference>
<dbReference type="OrthoDB" id="6402397at2"/>